<evidence type="ECO:0000259" key="10">
    <source>
        <dbReference type="PROSITE" id="PS51779"/>
    </source>
</evidence>
<keyword evidence="7" id="KW-0131">Cell cycle</keyword>
<evidence type="ECO:0000256" key="9">
    <source>
        <dbReference type="SAM" id="Phobius"/>
    </source>
</evidence>
<evidence type="ECO:0000256" key="5">
    <source>
        <dbReference type="ARBA" id="ARBA00022989"/>
    </source>
</evidence>
<evidence type="ECO:0000256" key="7">
    <source>
        <dbReference type="ARBA" id="ARBA00023306"/>
    </source>
</evidence>
<feature type="region of interest" description="Disordered" evidence="8">
    <location>
        <begin position="1"/>
        <end position="25"/>
    </location>
</feature>
<dbReference type="PANTHER" id="PTHR37820">
    <property type="entry name" value="CELL DIVISION PROTEIN DIVIB"/>
    <property type="match status" value="1"/>
</dbReference>
<sequence>MSGPTTAEGGEPQEPGSGRSRLPRLPRLPAALSAPRTRTLILAAAALLAVTGGGLWALYGSSWLRVEKVTAAGTDVLSPEEVRAAAGIASGTPLVSVDTDAVENRLRGELPRIDEVDVVRSWPDGIRLKVTEREPVLIVEKGGKFIEVDDDAIRYATVARAPQGVPVLELTPRRTPGPQRFGTGELTRAAVEVMTAVPARVARETRRLKVRSYDSITLELSGGRTVDWGSAEDGGAKNVTLAALMKAAPKAGHFDVSVPTAPASAAS</sequence>
<keyword evidence="3 11" id="KW-0132">Cell division</keyword>
<dbReference type="GO" id="GO:0051301">
    <property type="term" value="P:cell division"/>
    <property type="evidence" value="ECO:0007669"/>
    <property type="project" value="UniProtKB-KW"/>
</dbReference>
<keyword evidence="6 9" id="KW-0472">Membrane</keyword>
<keyword evidence="4 9" id="KW-0812">Transmembrane</keyword>
<dbReference type="Pfam" id="PF08478">
    <property type="entry name" value="POTRA_1"/>
    <property type="match status" value="1"/>
</dbReference>
<comment type="subcellular location">
    <subcellularLocation>
        <location evidence="1">Membrane</location>
    </subcellularLocation>
</comment>
<feature type="domain" description="POTRA" evidence="10">
    <location>
        <begin position="64"/>
        <end position="133"/>
    </location>
</feature>
<evidence type="ECO:0000313" key="12">
    <source>
        <dbReference type="Proteomes" id="UP000186455"/>
    </source>
</evidence>
<feature type="transmembrane region" description="Helical" evidence="9">
    <location>
        <begin position="40"/>
        <end position="59"/>
    </location>
</feature>
<evidence type="ECO:0000256" key="8">
    <source>
        <dbReference type="SAM" id="MobiDB-lite"/>
    </source>
</evidence>
<dbReference type="Gene3D" id="3.10.20.310">
    <property type="entry name" value="membrane protein fhac"/>
    <property type="match status" value="1"/>
</dbReference>
<protein>
    <submittedName>
        <fullName evidence="11">Cell division protein FtsQ</fullName>
    </submittedName>
</protein>
<dbReference type="PANTHER" id="PTHR37820:SF1">
    <property type="entry name" value="CELL DIVISION PROTEIN FTSQ"/>
    <property type="match status" value="1"/>
</dbReference>
<name>A0A1Q4V5J9_9ACTN</name>
<dbReference type="GO" id="GO:0005886">
    <property type="term" value="C:plasma membrane"/>
    <property type="evidence" value="ECO:0007669"/>
    <property type="project" value="TreeGrafter"/>
</dbReference>
<reference evidence="11 12" key="1">
    <citation type="submission" date="2015-06" db="EMBL/GenBank/DDBJ databases">
        <title>Cloning and characterization of the uncialamcin biosynthetic gene cluster.</title>
        <authorList>
            <person name="Yan X."/>
            <person name="Huang T."/>
            <person name="Ge H."/>
            <person name="Shen B."/>
        </authorList>
    </citation>
    <scope>NUCLEOTIDE SEQUENCE [LARGE SCALE GENOMIC DNA]</scope>
    <source>
        <strain evidence="11 12">DCA2648</strain>
    </source>
</reference>
<feature type="compositionally biased region" description="Low complexity" evidence="8">
    <location>
        <begin position="15"/>
        <end position="25"/>
    </location>
</feature>
<evidence type="ECO:0000256" key="3">
    <source>
        <dbReference type="ARBA" id="ARBA00022618"/>
    </source>
</evidence>
<organism evidence="11 12">
    <name type="scientific">Streptomyces uncialis</name>
    <dbReference type="NCBI Taxonomy" id="1048205"/>
    <lineage>
        <taxon>Bacteria</taxon>
        <taxon>Bacillati</taxon>
        <taxon>Actinomycetota</taxon>
        <taxon>Actinomycetes</taxon>
        <taxon>Kitasatosporales</taxon>
        <taxon>Streptomycetaceae</taxon>
        <taxon>Streptomyces</taxon>
    </lineage>
</organism>
<proteinExistence type="predicted"/>
<dbReference type="GeneID" id="96795585"/>
<evidence type="ECO:0000313" key="11">
    <source>
        <dbReference type="EMBL" id="OKH93010.1"/>
    </source>
</evidence>
<dbReference type="AlphaFoldDB" id="A0A1Q4V5J9"/>
<accession>A0A1Q4V5J9</accession>
<dbReference type="InterPro" id="IPR013685">
    <property type="entry name" value="POTRA_FtsQ_type"/>
</dbReference>
<evidence type="ECO:0000256" key="4">
    <source>
        <dbReference type="ARBA" id="ARBA00022692"/>
    </source>
</evidence>
<dbReference type="InterPro" id="IPR034746">
    <property type="entry name" value="POTRA"/>
</dbReference>
<dbReference type="RefSeq" id="WP_073791105.1">
    <property type="nucleotide sequence ID" value="NZ_CP109290.1"/>
</dbReference>
<evidence type="ECO:0000256" key="6">
    <source>
        <dbReference type="ARBA" id="ARBA00023136"/>
    </source>
</evidence>
<keyword evidence="12" id="KW-1185">Reference proteome</keyword>
<dbReference type="InterPro" id="IPR050487">
    <property type="entry name" value="FtsQ_DivIB"/>
</dbReference>
<gene>
    <name evidence="11" type="ORF">AB852_21235</name>
</gene>
<evidence type="ECO:0000256" key="1">
    <source>
        <dbReference type="ARBA" id="ARBA00004370"/>
    </source>
</evidence>
<evidence type="ECO:0000256" key="2">
    <source>
        <dbReference type="ARBA" id="ARBA00022475"/>
    </source>
</evidence>
<keyword evidence="2" id="KW-1003">Cell membrane</keyword>
<dbReference type="EMBL" id="LFBV01000005">
    <property type="protein sequence ID" value="OKH93010.1"/>
    <property type="molecule type" value="Genomic_DNA"/>
</dbReference>
<dbReference type="STRING" id="1048205.AB852_21235"/>
<keyword evidence="5 9" id="KW-1133">Transmembrane helix</keyword>
<dbReference type="Proteomes" id="UP000186455">
    <property type="component" value="Unassembled WGS sequence"/>
</dbReference>
<dbReference type="PROSITE" id="PS51779">
    <property type="entry name" value="POTRA"/>
    <property type="match status" value="1"/>
</dbReference>
<comment type="caution">
    <text evidence="11">The sequence shown here is derived from an EMBL/GenBank/DDBJ whole genome shotgun (WGS) entry which is preliminary data.</text>
</comment>